<dbReference type="AlphaFoldDB" id="A0A6L2KT52"/>
<sequence length="201" mass="23262">MGQAKDLGILPPHELSTFGLSVPACEKKKIRRLEILKEDFVKENVVVDGIQRKLVPPPGVEGRRGLVIREPESRIFFYNDNFDLVFQREKEFHLATTTQLIRLYSDILRWRDKEYSVVEMKRKNYWSNLGFLFPRRPLLVSNLGFLFPRRLLLKSNPGVGGLCWGMWWRASGSRGKWWNGRRSGEKGCGSLAGNRVNRDNA</sequence>
<gene>
    <name evidence="1" type="ORF">Tci_024626</name>
</gene>
<proteinExistence type="predicted"/>
<evidence type="ECO:0000313" key="1">
    <source>
        <dbReference type="EMBL" id="GEU52648.1"/>
    </source>
</evidence>
<protein>
    <submittedName>
        <fullName evidence="1">Uncharacterized protein</fullName>
    </submittedName>
</protein>
<name>A0A6L2KT52_TANCI</name>
<reference evidence="1" key="1">
    <citation type="journal article" date="2019" name="Sci. Rep.">
        <title>Draft genome of Tanacetum cinerariifolium, the natural source of mosquito coil.</title>
        <authorList>
            <person name="Yamashiro T."/>
            <person name="Shiraishi A."/>
            <person name="Satake H."/>
            <person name="Nakayama K."/>
        </authorList>
    </citation>
    <scope>NUCLEOTIDE SEQUENCE</scope>
</reference>
<comment type="caution">
    <text evidence="1">The sequence shown here is derived from an EMBL/GenBank/DDBJ whole genome shotgun (WGS) entry which is preliminary data.</text>
</comment>
<organism evidence="1">
    <name type="scientific">Tanacetum cinerariifolium</name>
    <name type="common">Dalmatian daisy</name>
    <name type="synonym">Chrysanthemum cinerariifolium</name>
    <dbReference type="NCBI Taxonomy" id="118510"/>
    <lineage>
        <taxon>Eukaryota</taxon>
        <taxon>Viridiplantae</taxon>
        <taxon>Streptophyta</taxon>
        <taxon>Embryophyta</taxon>
        <taxon>Tracheophyta</taxon>
        <taxon>Spermatophyta</taxon>
        <taxon>Magnoliopsida</taxon>
        <taxon>eudicotyledons</taxon>
        <taxon>Gunneridae</taxon>
        <taxon>Pentapetalae</taxon>
        <taxon>asterids</taxon>
        <taxon>campanulids</taxon>
        <taxon>Asterales</taxon>
        <taxon>Asteraceae</taxon>
        <taxon>Asteroideae</taxon>
        <taxon>Anthemideae</taxon>
        <taxon>Anthemidinae</taxon>
        <taxon>Tanacetum</taxon>
    </lineage>
</organism>
<accession>A0A6L2KT52</accession>
<dbReference type="EMBL" id="BKCJ010003047">
    <property type="protein sequence ID" value="GEU52648.1"/>
    <property type="molecule type" value="Genomic_DNA"/>
</dbReference>